<evidence type="ECO:0000313" key="6">
    <source>
        <dbReference type="EMBL" id="MCO6410637.1"/>
    </source>
</evidence>
<name>A0ABT1CWQ7_9HYPH</name>
<proteinExistence type="predicted"/>
<dbReference type="InterPro" id="IPR050109">
    <property type="entry name" value="HTH-type_TetR-like_transc_reg"/>
</dbReference>
<reference evidence="6 7" key="1">
    <citation type="submission" date="2020-01" db="EMBL/GenBank/DDBJ databases">
        <title>Genomes of bacteria type strains.</title>
        <authorList>
            <person name="Chen J."/>
            <person name="Zhu S."/>
            <person name="Yang J."/>
        </authorList>
    </citation>
    <scope>NUCLEOTIDE SEQUENCE [LARGE SCALE GENOMIC DNA]</scope>
    <source>
        <strain evidence="6 7">DSM 16655</strain>
    </source>
</reference>
<protein>
    <submittedName>
        <fullName evidence="6">TetR family transcriptional regulator</fullName>
    </submittedName>
</protein>
<dbReference type="PANTHER" id="PTHR30055">
    <property type="entry name" value="HTH-TYPE TRANSCRIPTIONAL REGULATOR RUTR"/>
    <property type="match status" value="1"/>
</dbReference>
<dbReference type="PANTHER" id="PTHR30055:SF234">
    <property type="entry name" value="HTH-TYPE TRANSCRIPTIONAL REGULATOR BETI"/>
    <property type="match status" value="1"/>
</dbReference>
<dbReference type="PRINTS" id="PR00455">
    <property type="entry name" value="HTHTETR"/>
</dbReference>
<keyword evidence="7" id="KW-1185">Reference proteome</keyword>
<dbReference type="SUPFAM" id="SSF48498">
    <property type="entry name" value="Tetracyclin repressor-like, C-terminal domain"/>
    <property type="match status" value="1"/>
</dbReference>
<dbReference type="InterPro" id="IPR036271">
    <property type="entry name" value="Tet_transcr_reg_TetR-rel_C_sf"/>
</dbReference>
<dbReference type="SUPFAM" id="SSF46689">
    <property type="entry name" value="Homeodomain-like"/>
    <property type="match status" value="1"/>
</dbReference>
<organism evidence="6 7">
    <name type="scientific">Hoeflea alexandrii</name>
    <dbReference type="NCBI Taxonomy" id="288436"/>
    <lineage>
        <taxon>Bacteria</taxon>
        <taxon>Pseudomonadati</taxon>
        <taxon>Pseudomonadota</taxon>
        <taxon>Alphaproteobacteria</taxon>
        <taxon>Hyphomicrobiales</taxon>
        <taxon>Rhizobiaceae</taxon>
        <taxon>Hoeflea</taxon>
    </lineage>
</organism>
<dbReference type="InterPro" id="IPR041479">
    <property type="entry name" value="TetR_CgmR_C"/>
</dbReference>
<gene>
    <name evidence="6" type="ORF">GTW23_20845</name>
</gene>
<evidence type="ECO:0000256" key="1">
    <source>
        <dbReference type="ARBA" id="ARBA00023015"/>
    </source>
</evidence>
<sequence>MMTKPQRKNNPDAVRARLLECAARLIVDHGLPALTLENVAREAGVSKGGLLHHYPGKTALIDGLFEEVVDWFDARVEDVLESDENRQARFSRAYLRVVAAIDMSVPEEKRLAVLMLMLSSDPHYCARWNQWVEARLQRHAETDLTPIARTLRLAADGLWLSDLGGGPDSHTPVRREILAFLETLDATGARTSSRPHEGGQ</sequence>
<evidence type="ECO:0000259" key="5">
    <source>
        <dbReference type="PROSITE" id="PS50977"/>
    </source>
</evidence>
<evidence type="ECO:0000256" key="2">
    <source>
        <dbReference type="ARBA" id="ARBA00023125"/>
    </source>
</evidence>
<dbReference type="Pfam" id="PF17937">
    <property type="entry name" value="TetR_C_28"/>
    <property type="match status" value="1"/>
</dbReference>
<dbReference type="InterPro" id="IPR001647">
    <property type="entry name" value="HTH_TetR"/>
</dbReference>
<feature type="DNA-binding region" description="H-T-H motif" evidence="4">
    <location>
        <begin position="35"/>
        <end position="54"/>
    </location>
</feature>
<keyword evidence="2 4" id="KW-0238">DNA-binding</keyword>
<dbReference type="InterPro" id="IPR009057">
    <property type="entry name" value="Homeodomain-like_sf"/>
</dbReference>
<accession>A0ABT1CWQ7</accession>
<feature type="domain" description="HTH tetR-type" evidence="5">
    <location>
        <begin position="12"/>
        <end position="72"/>
    </location>
</feature>
<evidence type="ECO:0000256" key="4">
    <source>
        <dbReference type="PROSITE-ProRule" id="PRU00335"/>
    </source>
</evidence>
<dbReference type="RefSeq" id="WP_252917351.1">
    <property type="nucleotide sequence ID" value="NZ_JAAAML010000004.1"/>
</dbReference>
<keyword evidence="3" id="KW-0804">Transcription</keyword>
<evidence type="ECO:0000313" key="7">
    <source>
        <dbReference type="Proteomes" id="UP001320715"/>
    </source>
</evidence>
<evidence type="ECO:0000256" key="3">
    <source>
        <dbReference type="ARBA" id="ARBA00023163"/>
    </source>
</evidence>
<dbReference type="PROSITE" id="PS50977">
    <property type="entry name" value="HTH_TETR_2"/>
    <property type="match status" value="1"/>
</dbReference>
<keyword evidence="1" id="KW-0805">Transcription regulation</keyword>
<dbReference type="Gene3D" id="1.10.357.10">
    <property type="entry name" value="Tetracycline Repressor, domain 2"/>
    <property type="match status" value="1"/>
</dbReference>
<comment type="caution">
    <text evidence="6">The sequence shown here is derived from an EMBL/GenBank/DDBJ whole genome shotgun (WGS) entry which is preliminary data.</text>
</comment>
<dbReference type="EMBL" id="JAAAML010000004">
    <property type="protein sequence ID" value="MCO6410637.1"/>
    <property type="molecule type" value="Genomic_DNA"/>
</dbReference>
<dbReference type="Proteomes" id="UP001320715">
    <property type="component" value="Unassembled WGS sequence"/>
</dbReference>
<dbReference type="Pfam" id="PF00440">
    <property type="entry name" value="TetR_N"/>
    <property type="match status" value="1"/>
</dbReference>